<keyword evidence="4 5" id="KW-0560">Oxidoreductase</keyword>
<dbReference type="Pfam" id="PF00881">
    <property type="entry name" value="Nitroreductase"/>
    <property type="match status" value="1"/>
</dbReference>
<protein>
    <submittedName>
        <fullName evidence="7">FMN reductase [NAD(P)H]</fullName>
    </submittedName>
</protein>
<dbReference type="InterPro" id="IPR029479">
    <property type="entry name" value="Nitroreductase"/>
</dbReference>
<dbReference type="Gene3D" id="3.40.109.10">
    <property type="entry name" value="NADH Oxidase"/>
    <property type="match status" value="1"/>
</dbReference>
<dbReference type="EMBL" id="FOSD01000001">
    <property type="protein sequence ID" value="SFJ28726.1"/>
    <property type="molecule type" value="Genomic_DNA"/>
</dbReference>
<sequence>MSSLIDIFTSHKSDRSFTDLPVEDAVLDRIISAAYRAPTSVNSQQVSLVVTRDAEKRAQISQIAGGQPWIAKAPVFITLVLDMHKSRLAMNAIDREQIAQQSIESIVSGSTDVGIALGSIMAAARAEGLGIVPIGGIRRDPQALISLLDLPEYTFPVAGVVIGHVDQPAHQKPRLPLATFRHEERYQRDGLEQHIAAYNQEMVQHWKNTGRDDGDSWSESVSGYYHKIYFPHVLDALKKQGFGNDK</sequence>
<comment type="similarity">
    <text evidence="1 5">Belongs to the flavin oxidoreductase frp family.</text>
</comment>
<name>A0A1I3Q6H8_9GAMM</name>
<dbReference type="PANTHER" id="PTHR43425:SF2">
    <property type="entry name" value="OXYGEN-INSENSITIVE NADPH NITROREDUCTASE"/>
    <property type="match status" value="1"/>
</dbReference>
<comment type="caution">
    <text evidence="7">The sequence shown here is derived from an EMBL/GenBank/DDBJ whole genome shotgun (WGS) entry which is preliminary data.</text>
</comment>
<evidence type="ECO:0000256" key="2">
    <source>
        <dbReference type="ARBA" id="ARBA00022630"/>
    </source>
</evidence>
<keyword evidence="2 5" id="KW-0285">Flavoprotein</keyword>
<reference evidence="7 8" key="1">
    <citation type="submission" date="2016-10" db="EMBL/GenBank/DDBJ databases">
        <authorList>
            <person name="Varghese N."/>
            <person name="Submissions S."/>
        </authorList>
    </citation>
    <scope>NUCLEOTIDE SEQUENCE [LARGE SCALE GENOMIC DNA]</scope>
    <source>
        <strain evidence="7 8">YR512</strain>
    </source>
</reference>
<gene>
    <name evidence="7" type="ORF">SAMN05518863_10110</name>
</gene>
<evidence type="ECO:0000256" key="5">
    <source>
        <dbReference type="PIRNR" id="PIRNR005426"/>
    </source>
</evidence>
<proteinExistence type="inferred from homology"/>
<evidence type="ECO:0000256" key="3">
    <source>
        <dbReference type="ARBA" id="ARBA00022643"/>
    </source>
</evidence>
<dbReference type="InterPro" id="IPR000415">
    <property type="entry name" value="Nitroreductase-like"/>
</dbReference>
<feature type="domain" description="Nitroreductase" evidence="6">
    <location>
        <begin position="10"/>
        <end position="164"/>
    </location>
</feature>
<keyword evidence="8" id="KW-1185">Reference proteome</keyword>
<dbReference type="RefSeq" id="WP_008104080.1">
    <property type="nucleotide sequence ID" value="NZ_FOSD01000001.1"/>
</dbReference>
<evidence type="ECO:0000259" key="6">
    <source>
        <dbReference type="Pfam" id="PF00881"/>
    </source>
</evidence>
<evidence type="ECO:0000313" key="7">
    <source>
        <dbReference type="EMBL" id="SFJ28726.1"/>
    </source>
</evidence>
<dbReference type="PANTHER" id="PTHR43425">
    <property type="entry name" value="OXYGEN-INSENSITIVE NADPH NITROREDUCTASE"/>
    <property type="match status" value="1"/>
</dbReference>
<dbReference type="InterPro" id="IPR016446">
    <property type="entry name" value="Flavin_OxRdtase_Frp"/>
</dbReference>
<evidence type="ECO:0000256" key="4">
    <source>
        <dbReference type="ARBA" id="ARBA00023002"/>
    </source>
</evidence>
<evidence type="ECO:0000313" key="8">
    <source>
        <dbReference type="Proteomes" id="UP000198841"/>
    </source>
</evidence>
<evidence type="ECO:0000256" key="1">
    <source>
        <dbReference type="ARBA" id="ARBA00008366"/>
    </source>
</evidence>
<accession>A0A1I3Q6H8</accession>
<dbReference type="PIRSF" id="PIRSF005426">
    <property type="entry name" value="Frp"/>
    <property type="match status" value="1"/>
</dbReference>
<dbReference type="Proteomes" id="UP000198841">
    <property type="component" value="Unassembled WGS sequence"/>
</dbReference>
<keyword evidence="5" id="KW-0521">NADP</keyword>
<organism evidence="7 8">
    <name type="scientific">Candidatus Pantoea symbiotica</name>
    <dbReference type="NCBI Taxonomy" id="1884370"/>
    <lineage>
        <taxon>Bacteria</taxon>
        <taxon>Pseudomonadati</taxon>
        <taxon>Pseudomonadota</taxon>
        <taxon>Gammaproteobacteria</taxon>
        <taxon>Enterobacterales</taxon>
        <taxon>Erwiniaceae</taxon>
        <taxon>Pantoea</taxon>
    </lineage>
</organism>
<dbReference type="SUPFAM" id="SSF55469">
    <property type="entry name" value="FMN-dependent nitroreductase-like"/>
    <property type="match status" value="1"/>
</dbReference>
<keyword evidence="3 5" id="KW-0288">FMN</keyword>